<dbReference type="PANTHER" id="PTHR43586">
    <property type="entry name" value="CYSTEINE DESULFURASE"/>
    <property type="match status" value="1"/>
</dbReference>
<dbReference type="eggNOG" id="COG0520">
    <property type="taxonomic scope" value="Bacteria"/>
</dbReference>
<dbReference type="Gene3D" id="3.40.640.10">
    <property type="entry name" value="Type I PLP-dependent aspartate aminotransferase-like (Major domain)"/>
    <property type="match status" value="1"/>
</dbReference>
<keyword evidence="3" id="KW-1185">Reference proteome</keyword>
<dbReference type="PANTHER" id="PTHR43586:SF21">
    <property type="entry name" value="PYRIDOXAL PHOSPHATE (PLP)-DEPENDENT ASPARTATE AMINOTRANSFERASE SUPERFAMILY"/>
    <property type="match status" value="1"/>
</dbReference>
<dbReference type="InterPro" id="IPR000192">
    <property type="entry name" value="Aminotrans_V_dom"/>
</dbReference>
<dbReference type="SUPFAM" id="SSF53383">
    <property type="entry name" value="PLP-dependent transferases"/>
    <property type="match status" value="1"/>
</dbReference>
<evidence type="ECO:0000259" key="1">
    <source>
        <dbReference type="Pfam" id="PF00266"/>
    </source>
</evidence>
<dbReference type="RefSeq" id="WP_036308451.1">
    <property type="nucleotide sequence ID" value="NZ_JFYO01000001.1"/>
</dbReference>
<evidence type="ECO:0000313" key="3">
    <source>
        <dbReference type="Proteomes" id="UP000024001"/>
    </source>
</evidence>
<accession>A0A031FX24</accession>
<dbReference type="GO" id="GO:0016829">
    <property type="term" value="F:lyase activity"/>
    <property type="evidence" value="ECO:0007669"/>
    <property type="project" value="UniProtKB-KW"/>
</dbReference>
<reference evidence="2 3" key="1">
    <citation type="submission" date="2014-03" db="EMBL/GenBank/DDBJ databases">
        <title>Draft Genome Sequences of 13 Willow Endophytes.</title>
        <authorList>
            <person name="Gan H.Y."/>
            <person name="Gan H.M."/>
            <person name="Savka M.A."/>
            <person name="Hudson A.O."/>
        </authorList>
    </citation>
    <scope>NUCLEOTIDE SEQUENCE [LARGE SCALE GENOMIC DNA]</scope>
    <source>
        <strain evidence="2 3">RIT293</strain>
    </source>
</reference>
<dbReference type="EMBL" id="JFYO01000001">
    <property type="protein sequence ID" value="EZP29424.1"/>
    <property type="molecule type" value="Genomic_DNA"/>
</dbReference>
<dbReference type="Proteomes" id="UP000024001">
    <property type="component" value="Unassembled WGS sequence"/>
</dbReference>
<dbReference type="InterPro" id="IPR015421">
    <property type="entry name" value="PyrdxlP-dep_Trfase_major"/>
</dbReference>
<name>A0A031FX24_9MICO</name>
<dbReference type="Gene3D" id="3.90.1150.10">
    <property type="entry name" value="Aspartate Aminotransferase, domain 1"/>
    <property type="match status" value="1"/>
</dbReference>
<dbReference type="InterPro" id="IPR015424">
    <property type="entry name" value="PyrdxlP-dep_Trfase"/>
</dbReference>
<organism evidence="2 3">
    <name type="scientific">Microbacterium oleivorans</name>
    <dbReference type="NCBI Taxonomy" id="273677"/>
    <lineage>
        <taxon>Bacteria</taxon>
        <taxon>Bacillati</taxon>
        <taxon>Actinomycetota</taxon>
        <taxon>Actinomycetes</taxon>
        <taxon>Micrococcales</taxon>
        <taxon>Microbacteriaceae</taxon>
        <taxon>Microbacterium</taxon>
    </lineage>
</organism>
<protein>
    <submittedName>
        <fullName evidence="2">Selenocysteine lyase</fullName>
    </submittedName>
</protein>
<proteinExistence type="predicted"/>
<evidence type="ECO:0000313" key="2">
    <source>
        <dbReference type="EMBL" id="EZP29424.1"/>
    </source>
</evidence>
<dbReference type="InterPro" id="IPR015422">
    <property type="entry name" value="PyrdxlP-dep_Trfase_small"/>
</dbReference>
<dbReference type="PATRIC" id="fig|273677.3.peg.35"/>
<dbReference type="AlphaFoldDB" id="A0A031FX24"/>
<comment type="caution">
    <text evidence="2">The sequence shown here is derived from an EMBL/GenBank/DDBJ whole genome shotgun (WGS) entry which is preliminary data.</text>
</comment>
<dbReference type="Pfam" id="PF00266">
    <property type="entry name" value="Aminotran_5"/>
    <property type="match status" value="1"/>
</dbReference>
<gene>
    <name evidence="2" type="ORF">BW34_00037</name>
</gene>
<keyword evidence="2" id="KW-0456">Lyase</keyword>
<feature type="domain" description="Aminotransferase class V" evidence="1">
    <location>
        <begin position="49"/>
        <end position="286"/>
    </location>
</feature>
<dbReference type="OrthoDB" id="250246at2"/>
<sequence length="346" mass="35748">MALSPAAVRASFPDVRGYVAACTAGIPSHATRAAVRDDLDLLPDPVRYAEIAERCRISFARLVGVAPDAVALGAQTSAMVSLIAASLPDGSVVVCPEGEFSSLVLPFVHAGRGITVRSVPLAALADAIVEGDALVAFSIVQSATGAVADADAIIAAAHTHGVRTLCDATQAVGWMPVKAAAYDALVCHAYKWLCAPRGVAFLTLGEGFAATISPRQAGWYAGSDPWASCYGADAALAASARRFDVSPAWQAFVGAEPALALFADADPEALCLEVTGLAAALRERLNLPQPERATPIVTWRDESGADIARLRAAGIIASSRAGNARVALHVFNDLRDVNDIAAALAR</sequence>